<evidence type="ECO:0000256" key="7">
    <source>
        <dbReference type="ARBA" id="ARBA00023136"/>
    </source>
</evidence>
<keyword evidence="3" id="KW-0328">Glycosyltransferase</keyword>
<feature type="transmembrane region" description="Helical" evidence="8">
    <location>
        <begin position="295"/>
        <end position="313"/>
    </location>
</feature>
<dbReference type="EMBL" id="SACK01000010">
    <property type="protein sequence ID" value="RVT98016.1"/>
    <property type="molecule type" value="Genomic_DNA"/>
</dbReference>
<feature type="transmembrane region" description="Helical" evidence="8">
    <location>
        <begin position="273"/>
        <end position="289"/>
    </location>
</feature>
<sequence>MLYRNKRSAYSNFILIFVAVKVLINLLAISNFGFHRDELLHLTLGDHLDWGYKEVPPLIGFLAKISLSAFGDSVFASRILTTIASGIIIWLTGQITLELGGKKFAIALACLAMIFSPAFAASGYLFQPVVFDQLWWVLTVWLIIRYVNTTSVVYLYATGVVVGLGMLTKYTMAFFTISLLVGILISKQRKILFNKHVIGAVLVAFVLFLPNLLWQWRNNFPVIHHMNELKATQLDYIHPVEFIMQQVLVHGIAVFVWLAGFIFLLFSFSLRKFQFLAVAYVLIFIFLLQMNGKNYYLFGAYPMLFAAGGYAFQRMLKTAGNGLRVATVTLFTLPNLLMLPLVLPVLPINQTLEAFKFAKKNLTFLSFATRWEDQQQHPTTQDYGDMFGWDEMASLAAKAYHELPAEAKKHTRLFAENYGQAGALHLLGKRYNLPEVVSLSSSFSLWAPQQIFSRYLIYVAESEDDVKELLPYIKSYKLVGTVQNPLARERGTGVYLLMDPQPSLNQRYQKDLAQTRAQ</sequence>
<dbReference type="InterPro" id="IPR050297">
    <property type="entry name" value="LipidA_mod_glycosyltrf_83"/>
</dbReference>
<reference evidence="10 11" key="1">
    <citation type="submission" date="2019-01" db="EMBL/GenBank/DDBJ databases">
        <authorList>
            <person name="Chen W.-M."/>
        </authorList>
    </citation>
    <scope>NUCLEOTIDE SEQUENCE [LARGE SCALE GENOMIC DNA]</scope>
    <source>
        <strain evidence="10 11">YBJ-36</strain>
    </source>
</reference>
<feature type="transmembrane region" description="Helical" evidence="8">
    <location>
        <begin position="247"/>
        <end position="266"/>
    </location>
</feature>
<protein>
    <submittedName>
        <fullName evidence="10">Glycosyltransferase family 39 protein</fullName>
    </submittedName>
</protein>
<dbReference type="OrthoDB" id="9813729at2"/>
<name>A0A437MK86_9SPHI</name>
<comment type="subcellular location">
    <subcellularLocation>
        <location evidence="1">Cell membrane</location>
        <topology evidence="1">Multi-pass membrane protein</topology>
    </subcellularLocation>
</comment>
<keyword evidence="6 8" id="KW-1133">Transmembrane helix</keyword>
<evidence type="ECO:0000313" key="10">
    <source>
        <dbReference type="EMBL" id="RVT98016.1"/>
    </source>
</evidence>
<proteinExistence type="predicted"/>
<dbReference type="InterPro" id="IPR038731">
    <property type="entry name" value="RgtA/B/C-like"/>
</dbReference>
<dbReference type="Pfam" id="PF13231">
    <property type="entry name" value="PMT_2"/>
    <property type="match status" value="1"/>
</dbReference>
<gene>
    <name evidence="10" type="ORF">EOD41_18180</name>
</gene>
<keyword evidence="2" id="KW-1003">Cell membrane</keyword>
<evidence type="ECO:0000256" key="6">
    <source>
        <dbReference type="ARBA" id="ARBA00022989"/>
    </source>
</evidence>
<dbReference type="GO" id="GO:0016763">
    <property type="term" value="F:pentosyltransferase activity"/>
    <property type="evidence" value="ECO:0007669"/>
    <property type="project" value="TreeGrafter"/>
</dbReference>
<dbReference type="PANTHER" id="PTHR33908:SF11">
    <property type="entry name" value="MEMBRANE PROTEIN"/>
    <property type="match status" value="1"/>
</dbReference>
<dbReference type="GO" id="GO:0005886">
    <property type="term" value="C:plasma membrane"/>
    <property type="evidence" value="ECO:0007669"/>
    <property type="project" value="UniProtKB-SubCell"/>
</dbReference>
<evidence type="ECO:0000256" key="1">
    <source>
        <dbReference type="ARBA" id="ARBA00004651"/>
    </source>
</evidence>
<feature type="transmembrane region" description="Helical" evidence="8">
    <location>
        <begin position="104"/>
        <end position="126"/>
    </location>
</feature>
<keyword evidence="7 8" id="KW-0472">Membrane</keyword>
<keyword evidence="11" id="KW-1185">Reference proteome</keyword>
<comment type="caution">
    <text evidence="10">The sequence shown here is derived from an EMBL/GenBank/DDBJ whole genome shotgun (WGS) entry which is preliminary data.</text>
</comment>
<dbReference type="RefSeq" id="WP_127707613.1">
    <property type="nucleotide sequence ID" value="NZ_SACK01000010.1"/>
</dbReference>
<evidence type="ECO:0000256" key="2">
    <source>
        <dbReference type="ARBA" id="ARBA00022475"/>
    </source>
</evidence>
<feature type="transmembrane region" description="Helical" evidence="8">
    <location>
        <begin position="12"/>
        <end position="34"/>
    </location>
</feature>
<dbReference type="Proteomes" id="UP000282759">
    <property type="component" value="Unassembled WGS sequence"/>
</dbReference>
<evidence type="ECO:0000256" key="5">
    <source>
        <dbReference type="ARBA" id="ARBA00022692"/>
    </source>
</evidence>
<feature type="domain" description="Glycosyltransferase RgtA/B/C/D-like" evidence="9">
    <location>
        <begin position="55"/>
        <end position="214"/>
    </location>
</feature>
<dbReference type="GO" id="GO:0009103">
    <property type="term" value="P:lipopolysaccharide biosynthetic process"/>
    <property type="evidence" value="ECO:0007669"/>
    <property type="project" value="UniProtKB-ARBA"/>
</dbReference>
<organism evidence="10 11">
    <name type="scientific">Mucilaginibacter limnophilus</name>
    <dbReference type="NCBI Taxonomy" id="1932778"/>
    <lineage>
        <taxon>Bacteria</taxon>
        <taxon>Pseudomonadati</taxon>
        <taxon>Bacteroidota</taxon>
        <taxon>Sphingobacteriia</taxon>
        <taxon>Sphingobacteriales</taxon>
        <taxon>Sphingobacteriaceae</taxon>
        <taxon>Mucilaginibacter</taxon>
    </lineage>
</organism>
<evidence type="ECO:0000256" key="8">
    <source>
        <dbReference type="SAM" id="Phobius"/>
    </source>
</evidence>
<evidence type="ECO:0000256" key="4">
    <source>
        <dbReference type="ARBA" id="ARBA00022679"/>
    </source>
</evidence>
<accession>A0A437MK86</accession>
<feature type="transmembrane region" description="Helical" evidence="8">
    <location>
        <begin position="75"/>
        <end position="92"/>
    </location>
</feature>
<evidence type="ECO:0000256" key="3">
    <source>
        <dbReference type="ARBA" id="ARBA00022676"/>
    </source>
</evidence>
<dbReference type="AlphaFoldDB" id="A0A437MK86"/>
<evidence type="ECO:0000313" key="11">
    <source>
        <dbReference type="Proteomes" id="UP000282759"/>
    </source>
</evidence>
<feature type="transmembrane region" description="Helical" evidence="8">
    <location>
        <begin position="325"/>
        <end position="346"/>
    </location>
</feature>
<keyword evidence="4 10" id="KW-0808">Transferase</keyword>
<evidence type="ECO:0000259" key="9">
    <source>
        <dbReference type="Pfam" id="PF13231"/>
    </source>
</evidence>
<feature type="transmembrane region" description="Helical" evidence="8">
    <location>
        <begin position="197"/>
        <end position="216"/>
    </location>
</feature>
<keyword evidence="5 8" id="KW-0812">Transmembrane</keyword>
<dbReference type="PANTHER" id="PTHR33908">
    <property type="entry name" value="MANNOSYLTRANSFERASE YKCB-RELATED"/>
    <property type="match status" value="1"/>
</dbReference>